<dbReference type="Proteomes" id="UP000034826">
    <property type="component" value="Unassembled WGS sequence"/>
</dbReference>
<comment type="catalytic activity">
    <reaction evidence="12">
        <text>ssDNA + n NTP = ssDNA/pppN(pN)n-1 hybrid + (n-1) diphosphate.</text>
        <dbReference type="EC" id="2.7.7.101"/>
    </reaction>
</comment>
<dbReference type="GO" id="GO:0005737">
    <property type="term" value="C:cytoplasm"/>
    <property type="evidence" value="ECO:0007669"/>
    <property type="project" value="TreeGrafter"/>
</dbReference>
<comment type="function">
    <text evidence="12 13">RNA polymerase that catalyzes the synthesis of short RNA molecules used as primers for DNA polymerase during DNA replication.</text>
</comment>
<evidence type="ECO:0000256" key="7">
    <source>
        <dbReference type="ARBA" id="ARBA00022771"/>
    </source>
</evidence>
<dbReference type="GO" id="GO:0006269">
    <property type="term" value="P:DNA replication, synthesis of primer"/>
    <property type="evidence" value="ECO:0007669"/>
    <property type="project" value="UniProtKB-UniRule"/>
</dbReference>
<dbReference type="GO" id="GO:0003677">
    <property type="term" value="F:DNA binding"/>
    <property type="evidence" value="ECO:0007669"/>
    <property type="project" value="UniProtKB-KW"/>
</dbReference>
<evidence type="ECO:0000256" key="8">
    <source>
        <dbReference type="ARBA" id="ARBA00022833"/>
    </source>
</evidence>
<dbReference type="Pfam" id="PF13155">
    <property type="entry name" value="Toprim_2"/>
    <property type="match status" value="1"/>
</dbReference>
<dbReference type="FunFam" id="3.90.980.10:FF:000001">
    <property type="entry name" value="DNA primase"/>
    <property type="match status" value="1"/>
</dbReference>
<dbReference type="SMART" id="SM00493">
    <property type="entry name" value="TOPRIM"/>
    <property type="match status" value="1"/>
</dbReference>
<dbReference type="InterPro" id="IPR036977">
    <property type="entry name" value="DNA_primase_Znf_CHC2"/>
</dbReference>
<dbReference type="SUPFAM" id="SSF56731">
    <property type="entry name" value="DNA primase core"/>
    <property type="match status" value="1"/>
</dbReference>
<keyword evidence="11 12" id="KW-0804">Transcription</keyword>
<comment type="subunit">
    <text evidence="12">Monomer. Interacts with DnaB.</text>
</comment>
<dbReference type="InterPro" id="IPR050219">
    <property type="entry name" value="DnaG_primase"/>
</dbReference>
<keyword evidence="7 12" id="KW-0863">Zinc-finger</keyword>
<keyword evidence="2 12" id="KW-0639">Primosome</keyword>
<evidence type="ECO:0000256" key="10">
    <source>
        <dbReference type="ARBA" id="ARBA00023125"/>
    </source>
</evidence>
<keyword evidence="3 12" id="KW-0808">Transferase</keyword>
<keyword evidence="8 12" id="KW-0862">Zinc</keyword>
<dbReference type="InterPro" id="IPR006171">
    <property type="entry name" value="TOPRIM_dom"/>
</dbReference>
<evidence type="ECO:0000256" key="6">
    <source>
        <dbReference type="ARBA" id="ARBA00022723"/>
    </source>
</evidence>
<comment type="domain">
    <text evidence="12">Contains an N-terminal zinc-binding domain, a central core domain that contains the primase activity, and a C-terminal DnaB-binding domain.</text>
</comment>
<dbReference type="InterPro" id="IPR002694">
    <property type="entry name" value="Znf_CHC2"/>
</dbReference>
<keyword evidence="9" id="KW-0460">Magnesium</keyword>
<dbReference type="EMBL" id="LCIY01000046">
    <property type="protein sequence ID" value="KKT65436.1"/>
    <property type="molecule type" value="Genomic_DNA"/>
</dbReference>
<protein>
    <recommendedName>
        <fullName evidence="12 13">DNA primase</fullName>
        <ecNumber evidence="12">2.7.7.101</ecNumber>
    </recommendedName>
</protein>
<name>A0A0G1J1G5_9BACT</name>
<dbReference type="InterPro" id="IPR030846">
    <property type="entry name" value="DnaG_bac"/>
</dbReference>
<dbReference type="FunFam" id="3.90.580.10:FF:000001">
    <property type="entry name" value="DNA primase"/>
    <property type="match status" value="1"/>
</dbReference>
<dbReference type="InterPro" id="IPR034151">
    <property type="entry name" value="TOPRIM_DnaG_bac"/>
</dbReference>
<dbReference type="InterPro" id="IPR006295">
    <property type="entry name" value="DNA_primase_DnaG"/>
</dbReference>
<comment type="caution">
    <text evidence="17">The sequence shown here is derived from an EMBL/GenBank/DDBJ whole genome shotgun (WGS) entry which is preliminary data.</text>
</comment>
<dbReference type="Gene3D" id="3.90.980.10">
    <property type="entry name" value="DNA primase, catalytic core, N-terminal domain"/>
    <property type="match status" value="1"/>
</dbReference>
<dbReference type="PIRSF" id="PIRSF002811">
    <property type="entry name" value="DnaG"/>
    <property type="match status" value="1"/>
</dbReference>
<dbReference type="SUPFAM" id="SSF57783">
    <property type="entry name" value="Zinc beta-ribbon"/>
    <property type="match status" value="1"/>
</dbReference>
<dbReference type="GO" id="GO:0003899">
    <property type="term" value="F:DNA-directed RNA polymerase activity"/>
    <property type="evidence" value="ECO:0007669"/>
    <property type="project" value="UniProtKB-UniRule"/>
</dbReference>
<keyword evidence="5 12" id="KW-0235">DNA replication</keyword>
<keyword evidence="10 12" id="KW-0238">DNA-binding</keyword>
<dbReference type="EC" id="2.7.7.101" evidence="12"/>
<evidence type="ECO:0000256" key="13">
    <source>
        <dbReference type="PIRNR" id="PIRNR002811"/>
    </source>
</evidence>
<dbReference type="Pfam" id="PF01807">
    <property type="entry name" value="Zn_ribbon_DnaG"/>
    <property type="match status" value="1"/>
</dbReference>
<dbReference type="PROSITE" id="PS50880">
    <property type="entry name" value="TOPRIM"/>
    <property type="match status" value="1"/>
</dbReference>
<evidence type="ECO:0000256" key="5">
    <source>
        <dbReference type="ARBA" id="ARBA00022705"/>
    </source>
</evidence>
<dbReference type="GO" id="GO:0000428">
    <property type="term" value="C:DNA-directed RNA polymerase complex"/>
    <property type="evidence" value="ECO:0007669"/>
    <property type="project" value="UniProtKB-KW"/>
</dbReference>
<evidence type="ECO:0000256" key="3">
    <source>
        <dbReference type="ARBA" id="ARBA00022679"/>
    </source>
</evidence>
<dbReference type="AlphaFoldDB" id="A0A0G1J1G5"/>
<reference evidence="17 18" key="1">
    <citation type="journal article" date="2015" name="Nature">
        <title>rRNA introns, odd ribosomes, and small enigmatic genomes across a large radiation of phyla.</title>
        <authorList>
            <person name="Brown C.T."/>
            <person name="Hug L.A."/>
            <person name="Thomas B.C."/>
            <person name="Sharon I."/>
            <person name="Castelle C.J."/>
            <person name="Singh A."/>
            <person name="Wilkins M.J."/>
            <person name="Williams K.H."/>
            <person name="Banfield J.F."/>
        </authorList>
    </citation>
    <scope>NUCLEOTIDE SEQUENCE [LARGE SCALE GENOMIC DNA]</scope>
</reference>
<evidence type="ECO:0000256" key="1">
    <source>
        <dbReference type="ARBA" id="ARBA00022478"/>
    </source>
</evidence>
<evidence type="ECO:0000256" key="9">
    <source>
        <dbReference type="ARBA" id="ARBA00022842"/>
    </source>
</evidence>
<evidence type="ECO:0000256" key="11">
    <source>
        <dbReference type="ARBA" id="ARBA00023163"/>
    </source>
</evidence>
<proteinExistence type="inferred from homology"/>
<feature type="domain" description="Toprim" evidence="16">
    <location>
        <begin position="255"/>
        <end position="336"/>
    </location>
</feature>
<dbReference type="PATRIC" id="fig|1618564.3.peg.924"/>
<dbReference type="Gene3D" id="3.90.580.10">
    <property type="entry name" value="Zinc finger, CHC2-type domain"/>
    <property type="match status" value="1"/>
</dbReference>
<dbReference type="CDD" id="cd03364">
    <property type="entry name" value="TOPRIM_DnaG_primases"/>
    <property type="match status" value="1"/>
</dbReference>
<dbReference type="Gene3D" id="3.40.1360.10">
    <property type="match status" value="1"/>
</dbReference>
<feature type="zinc finger region" description="CHC2-type" evidence="12 14">
    <location>
        <begin position="35"/>
        <end position="59"/>
    </location>
</feature>
<evidence type="ECO:0000256" key="14">
    <source>
        <dbReference type="PIRSR" id="PIRSR002811-1"/>
    </source>
</evidence>
<dbReference type="Pfam" id="PF08275">
    <property type="entry name" value="DNAG_N"/>
    <property type="match status" value="1"/>
</dbReference>
<comment type="cofactor">
    <cofactor evidence="12 13 14">
        <name>Zn(2+)</name>
        <dbReference type="ChEBI" id="CHEBI:29105"/>
    </cofactor>
    <text evidence="12 13 14">Binds 1 zinc ion per monomer.</text>
</comment>
<accession>A0A0G1J1G5</accession>
<comment type="similarity">
    <text evidence="12 13">Belongs to the DnaG primase family.</text>
</comment>
<keyword evidence="4 12" id="KW-0548">Nucleotidyltransferase</keyword>
<feature type="coiled-coil region" evidence="15">
    <location>
        <begin position="539"/>
        <end position="573"/>
    </location>
</feature>
<dbReference type="InterPro" id="IPR013264">
    <property type="entry name" value="DNAG_N"/>
</dbReference>
<sequence length="587" mass="65764">MEDQVEEVKRKTDIVGLIGQYVVLKKIGRHHKGLCPFHSEKTPSFMVNEEMGLYKCFGCGAGGDSIKFLMEIEGIDFREALERLAGKAGVKLVARKFDVGGDKQKLLEVMELAARYYHWLLTESKSGEEARKYLVDRKINTKLIETFNLGFSLSGWDNLMSYLIKKKGYSEEILEKAGLISKRSGGGYYDKFRGRIMFPLQDSGGKVVGFTGRILPSLAKEGEPKYLNSPETVIYHKGRMLYGFYQARQAIRERKRAVLVEGQMDMISSFGAGVTETVAVGGTSLTDEQVELLARLASIIYLSLDADDAGTTAIKRSVELAEKRGLEIKVVQIEGGKDPDEIARKSPGKWNEMVESAVEVYEFVMKRSLAKNDVTTVSGMRKVTEEVLPIFMKIENSVIKEVWTKKLAEKLGVESAVVKSEMERVKLGKDTRGQYSQNKVEEVAVDNKMEKLAKRLVGGLLIRPEAKKKIKSWMKDIIPLGASGKALHWVLECDEVSPAKQAELAPSELKGLINDAFMAEGEDETTEGDVWGLAVQLIRESIREKRKLLIGDLKKAREEKDELKEESLSRELSSLDREENKIMLLLG</sequence>
<evidence type="ECO:0000259" key="16">
    <source>
        <dbReference type="PROSITE" id="PS50880"/>
    </source>
</evidence>
<gene>
    <name evidence="12" type="primary">dnaG</name>
    <name evidence="17" type="ORF">UW60_C0046G0003</name>
</gene>
<dbReference type="PANTHER" id="PTHR30313">
    <property type="entry name" value="DNA PRIMASE"/>
    <property type="match status" value="1"/>
</dbReference>
<dbReference type="NCBIfam" id="TIGR01391">
    <property type="entry name" value="dnaG"/>
    <property type="match status" value="1"/>
</dbReference>
<dbReference type="Pfam" id="PF10410">
    <property type="entry name" value="DnaB_bind"/>
    <property type="match status" value="1"/>
</dbReference>
<evidence type="ECO:0000256" key="4">
    <source>
        <dbReference type="ARBA" id="ARBA00022695"/>
    </source>
</evidence>
<dbReference type="HAMAP" id="MF_00974">
    <property type="entry name" value="DNA_primase_DnaG"/>
    <property type="match status" value="1"/>
</dbReference>
<keyword evidence="15" id="KW-0175">Coiled coil</keyword>
<keyword evidence="1 12" id="KW-0240">DNA-directed RNA polymerase</keyword>
<dbReference type="PANTHER" id="PTHR30313:SF2">
    <property type="entry name" value="DNA PRIMASE"/>
    <property type="match status" value="1"/>
</dbReference>
<evidence type="ECO:0000313" key="17">
    <source>
        <dbReference type="EMBL" id="KKT65436.1"/>
    </source>
</evidence>
<dbReference type="SMART" id="SM00400">
    <property type="entry name" value="ZnF_CHCC"/>
    <property type="match status" value="1"/>
</dbReference>
<evidence type="ECO:0000256" key="2">
    <source>
        <dbReference type="ARBA" id="ARBA00022515"/>
    </source>
</evidence>
<dbReference type="InterPro" id="IPR019475">
    <property type="entry name" value="DNA_primase_DnaB-bd"/>
</dbReference>
<dbReference type="GO" id="GO:0008270">
    <property type="term" value="F:zinc ion binding"/>
    <property type="evidence" value="ECO:0007669"/>
    <property type="project" value="UniProtKB-UniRule"/>
</dbReference>
<evidence type="ECO:0000256" key="12">
    <source>
        <dbReference type="HAMAP-Rule" id="MF_00974"/>
    </source>
</evidence>
<evidence type="ECO:0000313" key="18">
    <source>
        <dbReference type="Proteomes" id="UP000034826"/>
    </source>
</evidence>
<keyword evidence="6 12" id="KW-0479">Metal-binding</keyword>
<dbReference type="GO" id="GO:1990077">
    <property type="term" value="C:primosome complex"/>
    <property type="evidence" value="ECO:0007669"/>
    <property type="project" value="UniProtKB-KW"/>
</dbReference>
<organism evidence="17 18">
    <name type="scientific">Candidatus Woesebacteria bacterium GW2011_GWA2_44_33</name>
    <dbReference type="NCBI Taxonomy" id="1618564"/>
    <lineage>
        <taxon>Bacteria</taxon>
        <taxon>Candidatus Woeseibacteriota</taxon>
    </lineage>
</organism>
<evidence type="ECO:0000256" key="15">
    <source>
        <dbReference type="SAM" id="Coils"/>
    </source>
</evidence>
<dbReference type="InterPro" id="IPR037068">
    <property type="entry name" value="DNA_primase_core_N_sf"/>
</dbReference>